<name>A0A1Q2MIW9_9BACT</name>
<reference evidence="3" key="1">
    <citation type="submission" date="2017-02" db="EMBL/GenBank/DDBJ databases">
        <title>Comparative genomics and description of representatives of a novel lineage of planctomycetes thriving in anoxic sediments.</title>
        <authorList>
            <person name="Spring S."/>
            <person name="Bunk B."/>
            <person name="Sproer C."/>
        </authorList>
    </citation>
    <scope>NUCLEOTIDE SEQUENCE [LARGE SCALE GENOMIC DNA]</scope>
    <source>
        <strain evidence="3">SM-Chi-D1</strain>
    </source>
</reference>
<protein>
    <submittedName>
        <fullName evidence="2">F5/8 type C domain protein</fullName>
    </submittedName>
</protein>
<dbReference type="InterPro" id="IPR000421">
    <property type="entry name" value="FA58C"/>
</dbReference>
<gene>
    <name evidence="2" type="ORF">SMSP2_02874</name>
</gene>
<dbReference type="AlphaFoldDB" id="A0A1Q2MIW9"/>
<dbReference type="PROSITE" id="PS50022">
    <property type="entry name" value="FA58C_3"/>
    <property type="match status" value="1"/>
</dbReference>
<dbReference type="SUPFAM" id="SSF48208">
    <property type="entry name" value="Six-hairpin glycosidases"/>
    <property type="match status" value="1"/>
</dbReference>
<dbReference type="Gene3D" id="1.50.10.20">
    <property type="match status" value="1"/>
</dbReference>
<dbReference type="EMBL" id="CP019646">
    <property type="protein sequence ID" value="AQQ72488.1"/>
    <property type="molecule type" value="Genomic_DNA"/>
</dbReference>
<evidence type="ECO:0000313" key="2">
    <source>
        <dbReference type="EMBL" id="AQQ72488.1"/>
    </source>
</evidence>
<dbReference type="Proteomes" id="UP000188181">
    <property type="component" value="Chromosome"/>
</dbReference>
<evidence type="ECO:0000313" key="3">
    <source>
        <dbReference type="Proteomes" id="UP000188181"/>
    </source>
</evidence>
<feature type="domain" description="F5/8 type C" evidence="1">
    <location>
        <begin position="1044"/>
        <end position="1223"/>
    </location>
</feature>
<evidence type="ECO:0000259" key="1">
    <source>
        <dbReference type="PROSITE" id="PS50022"/>
    </source>
</evidence>
<dbReference type="Gene3D" id="2.60.120.260">
    <property type="entry name" value="Galactose-binding domain-like"/>
    <property type="match status" value="1"/>
</dbReference>
<dbReference type="InterPro" id="IPR008928">
    <property type="entry name" value="6-hairpin_glycosidase_sf"/>
</dbReference>
<dbReference type="GO" id="GO:0005975">
    <property type="term" value="P:carbohydrate metabolic process"/>
    <property type="evidence" value="ECO:0007669"/>
    <property type="project" value="InterPro"/>
</dbReference>
<keyword evidence="3" id="KW-1185">Reference proteome</keyword>
<dbReference type="STRING" id="1851148.SMSP2_02874"/>
<dbReference type="InterPro" id="IPR008979">
    <property type="entry name" value="Galactose-bd-like_sf"/>
</dbReference>
<dbReference type="RefSeq" id="WP_186804758.1">
    <property type="nucleotide sequence ID" value="NZ_CP019646.1"/>
</dbReference>
<organism evidence="2 3">
    <name type="scientific">Limihaloglobus sulfuriphilus</name>
    <dbReference type="NCBI Taxonomy" id="1851148"/>
    <lineage>
        <taxon>Bacteria</taxon>
        <taxon>Pseudomonadati</taxon>
        <taxon>Planctomycetota</taxon>
        <taxon>Phycisphaerae</taxon>
        <taxon>Sedimentisphaerales</taxon>
        <taxon>Sedimentisphaeraceae</taxon>
        <taxon>Limihaloglobus</taxon>
    </lineage>
</organism>
<proteinExistence type="predicted"/>
<dbReference type="KEGG" id="pbas:SMSP2_02874"/>
<sequence>MTFSVTVWAGIDFTIENEAYQVMQLTEGRIKVKNIGFGGSVYFEPEFTVLYNSSNPDLEFALKPQVEKPVGSLTEFNYKTPSWNGDMNPFNAPGSKTVITPESYSRDGNQITWLFADQTDFSFSAKLVLPAGISEPKITFTLVPQSDGYFSAAYTGSPEYADSLLSWAWQPLIYTGKRFPLSPCVVPEFQCPVPGVFLNSNGFTVGVCADPAEMPFRLPLWDNSRFALGLRNPTDRMQPMLFAPIFGGPESLMSAQSRYDFSFYLILNGESWYDNFKHIARGIVGFSDYRSNAEISMNQTLDNLVDFILNTSGNNYSYWYENQKVNGYQNDKPGWGRQQSIVIPLSLAMVRDSEKMYNERALPTIEYMCSRNRQYVILDGSIPCMNGPIDQPVDWAALDLISNSRVPSFSQFAATDSYLKNRVDVNAVYSREQAMRNAKNCLHELIAIYEMTGEQEYLDDAEKVADDYIYWRIDQEPLDFYDVASSFWIYLAPMYPALERLYDITGEQKYLDAAVKGAQQRLAYNYTGPRIPDTDITLDGVTVPAWRISAAGLNTEAAGTAASHRAIFMTPHAPYMLRMAEYGDDAFLHDMGRSAMIGRYENYPGYAYRDRHRADVLQADYPLQSYDNYANSAHYNHPMPLASFLIDYLVSDVYVRSDRAVKFPSRFTDSGAYFRGKIYGDRPGEFYGETGVWLWMPGALVSFDNVQVNYIAGYGNGRLYLALTNQSKEPVSTEVSLNPSLVNYQVDHAVNVWQENAVSPDKNLVNGRVTVDIASEGITVLAVNGVTAKTSFQHKYIGDSAEKLKPESFNEYTNTSFGKVTGMVISLSHQLTSGYVWLEADITQVKQATLHYTSIGGQWHELTDSEYPFEFTVPLGANVSEFLYNVEAVKIDGIREVTGSVTLPVFENIDSRKISGKIINIHGGDVNRVELNCGDGYSVFSDEEGNYQFDFVSDGAKTVVAQKEGFFFWPASLTAEFCSDYISGLDFFCSDSFFTVYDKLNIIALQWLAGNEVFCDGLAVCEKGLAADISGDCRVDQYDFALLAETTGTAGIIDPSTIGITASSESTQWGQRLALYAVNGSGLAGDAHTNSVNGTMWMSYSSSMPQWLKIDLSDIYYLDRLKIWNFNMAGYTGRGVKDLEVFYSSLNTSQPGDPLSNPGNWYYAGHYTLTEAPGEADYGTANEAMPDEIYFPGNIYVRWMYIKVNSSFDGSYSGLSEIQFYGY</sequence>
<accession>A0A1Q2MIW9</accession>
<dbReference type="SUPFAM" id="SSF49785">
    <property type="entry name" value="Galactose-binding domain-like"/>
    <property type="match status" value="1"/>
</dbReference>